<dbReference type="GO" id="GO:0000729">
    <property type="term" value="P:DNA double-strand break processing"/>
    <property type="evidence" value="ECO:0007669"/>
    <property type="project" value="TreeGrafter"/>
</dbReference>
<dbReference type="GO" id="GO:0044774">
    <property type="term" value="P:mitotic DNA integrity checkpoint signaling"/>
    <property type="evidence" value="ECO:0007669"/>
    <property type="project" value="TreeGrafter"/>
</dbReference>
<reference evidence="3 4" key="1">
    <citation type="submission" date="2018-11" db="EMBL/GenBank/DDBJ databases">
        <authorList>
            <consortium name="Pathogen Informatics"/>
        </authorList>
    </citation>
    <scope>NUCLEOTIDE SEQUENCE [LARGE SCALE GENOMIC DNA]</scope>
</reference>
<evidence type="ECO:0000313" key="3">
    <source>
        <dbReference type="EMBL" id="VDO79287.1"/>
    </source>
</evidence>
<dbReference type="InterPro" id="IPR052709">
    <property type="entry name" value="Transposase-MT_Hybrid"/>
</dbReference>
<dbReference type="GO" id="GO:0042800">
    <property type="term" value="F:histone H3K4 methyltransferase activity"/>
    <property type="evidence" value="ECO:0007669"/>
    <property type="project" value="TreeGrafter"/>
</dbReference>
<dbReference type="Proteomes" id="UP000050761">
    <property type="component" value="Unassembled WGS sequence"/>
</dbReference>
<feature type="region of interest" description="Disordered" evidence="1">
    <location>
        <begin position="165"/>
        <end position="196"/>
    </location>
</feature>
<dbReference type="GO" id="GO:0003690">
    <property type="term" value="F:double-stranded DNA binding"/>
    <property type="evidence" value="ECO:0007669"/>
    <property type="project" value="TreeGrafter"/>
</dbReference>
<evidence type="ECO:0000313" key="4">
    <source>
        <dbReference type="Proteomes" id="UP000050761"/>
    </source>
</evidence>
<feature type="domain" description="Mos1 transposase HTH" evidence="2">
    <location>
        <begin position="17"/>
        <end position="59"/>
    </location>
</feature>
<dbReference type="AlphaFoldDB" id="A0A183FNM5"/>
<dbReference type="GO" id="GO:0044547">
    <property type="term" value="F:DNA topoisomerase binding"/>
    <property type="evidence" value="ECO:0007669"/>
    <property type="project" value="TreeGrafter"/>
</dbReference>
<dbReference type="GO" id="GO:0031297">
    <property type="term" value="P:replication fork processing"/>
    <property type="evidence" value="ECO:0007669"/>
    <property type="project" value="TreeGrafter"/>
</dbReference>
<keyword evidence="4" id="KW-1185">Reference proteome</keyword>
<evidence type="ECO:0000313" key="5">
    <source>
        <dbReference type="WBParaSite" id="HPBE_0000911701-mRNA-1"/>
    </source>
</evidence>
<dbReference type="GO" id="GO:0003697">
    <property type="term" value="F:single-stranded DNA binding"/>
    <property type="evidence" value="ECO:0007669"/>
    <property type="project" value="TreeGrafter"/>
</dbReference>
<dbReference type="Gene3D" id="1.10.10.10">
    <property type="entry name" value="Winged helix-like DNA-binding domain superfamily/Winged helix DNA-binding domain"/>
    <property type="match status" value="1"/>
</dbReference>
<dbReference type="EMBL" id="UZAH01026349">
    <property type="protein sequence ID" value="VDO79287.1"/>
    <property type="molecule type" value="Genomic_DNA"/>
</dbReference>
<organism evidence="4 5">
    <name type="scientific">Heligmosomoides polygyrus</name>
    <name type="common">Parasitic roundworm</name>
    <dbReference type="NCBI Taxonomy" id="6339"/>
    <lineage>
        <taxon>Eukaryota</taxon>
        <taxon>Metazoa</taxon>
        <taxon>Ecdysozoa</taxon>
        <taxon>Nematoda</taxon>
        <taxon>Chromadorea</taxon>
        <taxon>Rhabditida</taxon>
        <taxon>Rhabditina</taxon>
        <taxon>Rhabditomorpha</taxon>
        <taxon>Strongyloidea</taxon>
        <taxon>Heligmosomidae</taxon>
        <taxon>Heligmosomoides</taxon>
    </lineage>
</organism>
<dbReference type="GO" id="GO:0015074">
    <property type="term" value="P:DNA integration"/>
    <property type="evidence" value="ECO:0007669"/>
    <property type="project" value="TreeGrafter"/>
</dbReference>
<dbReference type="WBParaSite" id="HPBE_0000911701-mRNA-1">
    <property type="protein sequence ID" value="HPBE_0000911701-mRNA-1"/>
    <property type="gene ID" value="HPBE_0000911701"/>
</dbReference>
<dbReference type="Gene3D" id="3.30.420.10">
    <property type="entry name" value="Ribonuclease H-like superfamily/Ribonuclease H"/>
    <property type="match status" value="1"/>
</dbReference>
<proteinExistence type="predicted"/>
<dbReference type="GO" id="GO:0000014">
    <property type="term" value="F:single-stranded DNA endodeoxyribonuclease activity"/>
    <property type="evidence" value="ECO:0007669"/>
    <property type="project" value="TreeGrafter"/>
</dbReference>
<sequence length="196" mass="22237">MMFEDNDDRAKVPSAGLLYDFKQGRTAAESHRIWSEVFGNEAPSLHQCQRWFQRFRDGDESLEDEEYQRRPQVVDGQELKEAVESDPSQATHELAQRFGCHHLTLVDRLHAVGISNRCGKWVPHQLSDKCKAARVAIAGILIRRTKTSGFYDSIGTSDEKGIHYDSATRKRKWLSSGDVPKRTTKPNINGKKSHGS</sequence>
<dbReference type="InterPro" id="IPR036397">
    <property type="entry name" value="RNaseH_sf"/>
</dbReference>
<evidence type="ECO:0000256" key="1">
    <source>
        <dbReference type="SAM" id="MobiDB-lite"/>
    </source>
</evidence>
<dbReference type="OrthoDB" id="6137736at2759"/>
<dbReference type="InterPro" id="IPR036388">
    <property type="entry name" value="WH-like_DNA-bd_sf"/>
</dbReference>
<dbReference type="Gene3D" id="1.10.10.1450">
    <property type="match status" value="1"/>
</dbReference>
<name>A0A183FNM5_HELPZ</name>
<evidence type="ECO:0000259" key="2">
    <source>
        <dbReference type="Pfam" id="PF17906"/>
    </source>
</evidence>
<accession>A0A3P7Z5W3</accession>
<dbReference type="PANTHER" id="PTHR46060">
    <property type="entry name" value="MARINER MOS1 TRANSPOSASE-LIKE PROTEIN"/>
    <property type="match status" value="1"/>
</dbReference>
<dbReference type="Pfam" id="PF17906">
    <property type="entry name" value="HTH_48"/>
    <property type="match status" value="1"/>
</dbReference>
<dbReference type="GO" id="GO:0000793">
    <property type="term" value="C:condensed chromosome"/>
    <property type="evidence" value="ECO:0007669"/>
    <property type="project" value="TreeGrafter"/>
</dbReference>
<dbReference type="GO" id="GO:0035861">
    <property type="term" value="C:site of double-strand break"/>
    <property type="evidence" value="ECO:0007669"/>
    <property type="project" value="TreeGrafter"/>
</dbReference>
<dbReference type="PANTHER" id="PTHR46060:SF2">
    <property type="entry name" value="HISTONE-LYSINE N-METHYLTRANSFERASE SETMAR"/>
    <property type="match status" value="1"/>
</dbReference>
<dbReference type="InterPro" id="IPR041426">
    <property type="entry name" value="Mos1_HTH"/>
</dbReference>
<dbReference type="GO" id="GO:0005634">
    <property type="term" value="C:nucleus"/>
    <property type="evidence" value="ECO:0007669"/>
    <property type="project" value="TreeGrafter"/>
</dbReference>
<protein>
    <submittedName>
        <fullName evidence="5">HTH_48 domain-containing protein</fullName>
    </submittedName>
</protein>
<gene>
    <name evidence="3" type="ORF">HPBE_LOCUS9118</name>
</gene>
<accession>A0A183FNM5</accession>
<dbReference type="GO" id="GO:0006303">
    <property type="term" value="P:double-strand break repair via nonhomologous end joining"/>
    <property type="evidence" value="ECO:0007669"/>
    <property type="project" value="TreeGrafter"/>
</dbReference>
<dbReference type="GO" id="GO:0046975">
    <property type="term" value="F:histone H3K36 methyltransferase activity"/>
    <property type="evidence" value="ECO:0007669"/>
    <property type="project" value="TreeGrafter"/>
</dbReference>
<reference evidence="5" key="2">
    <citation type="submission" date="2019-09" db="UniProtKB">
        <authorList>
            <consortium name="WormBaseParasite"/>
        </authorList>
    </citation>
    <scope>IDENTIFICATION</scope>
</reference>